<dbReference type="SUPFAM" id="SSF48371">
    <property type="entry name" value="ARM repeat"/>
    <property type="match status" value="1"/>
</dbReference>
<feature type="compositionally biased region" description="Low complexity" evidence="1">
    <location>
        <begin position="1132"/>
        <end position="1144"/>
    </location>
</feature>
<feature type="compositionally biased region" description="Acidic residues" evidence="1">
    <location>
        <begin position="1935"/>
        <end position="1947"/>
    </location>
</feature>
<feature type="compositionally biased region" description="Acidic residues" evidence="1">
    <location>
        <begin position="1475"/>
        <end position="1486"/>
    </location>
</feature>
<organism evidence="3 4">
    <name type="scientific">Pythium oligandrum</name>
    <name type="common">Mycoparasitic fungus</name>
    <dbReference type="NCBI Taxonomy" id="41045"/>
    <lineage>
        <taxon>Eukaryota</taxon>
        <taxon>Sar</taxon>
        <taxon>Stramenopiles</taxon>
        <taxon>Oomycota</taxon>
        <taxon>Peronosporomycetes</taxon>
        <taxon>Pythiales</taxon>
        <taxon>Pythiaceae</taxon>
        <taxon>Pythium</taxon>
    </lineage>
</organism>
<feature type="compositionally biased region" description="Low complexity" evidence="1">
    <location>
        <begin position="932"/>
        <end position="945"/>
    </location>
</feature>
<dbReference type="PANTHER" id="PTHR24216">
    <property type="entry name" value="PAXILLIN-RELATED"/>
    <property type="match status" value="1"/>
</dbReference>
<dbReference type="CDD" id="cd04508">
    <property type="entry name" value="Tudor_SF"/>
    <property type="match status" value="2"/>
</dbReference>
<feature type="compositionally biased region" description="Polar residues" evidence="1">
    <location>
        <begin position="581"/>
        <end position="599"/>
    </location>
</feature>
<feature type="region of interest" description="Disordered" evidence="1">
    <location>
        <begin position="535"/>
        <end position="614"/>
    </location>
</feature>
<feature type="compositionally biased region" description="Low complexity" evidence="1">
    <location>
        <begin position="2207"/>
        <end position="2221"/>
    </location>
</feature>
<gene>
    <name evidence="3" type="ORF">Poli38472_011263</name>
</gene>
<sequence>MVTYAAGDRVDGLYDGNTDGVWYPAFIQVVHNEDPEAAYYEVLYDDGEVEEHVPSVYLRRHQRGTICVGTRVFGRYAGGDEWYPGKIQEVLDNGTFTLEYDDSEVETEVPLVYIRESMDEAPIGEDEGEPIHNDEERRESGEEAHVPISECPKQTTEEPLSGEESEPAVHAESSPVRESASHVSEDRVDPHQPSETDQGAEEEVKFIPPPSHQAQSNSEPPTDAVAADVVDEYSSIISTMEQLEQCYMDPLATKTALSTLVKQMRAFPQVAADLVHTRGGERLIIDLLQRHQTHAVIQCYGFVLLRRLCFLCGKSTSYFLRNGIIDLITIAMRKFSEDAILQAAACGALAVFTRIHAGLTALLERRVAHLVLTTIIFHKTYSVHTRQVHYYACEVLLELCELGDQTTLEALCGDHHIAGPSLSDLSPISLLLFLLRQALSFDDKKASCAVGTLLLCLASCHRNAASMIVSLNGLNELSMVTTKYPAEPGVQKYAATATKEIALSSMERSPTRRMQDQALVFVDEADASLEGIYARQNHPQRRAQSHGATKSRGKPGSSNKRKIPSGITTASALNGFPSPTHPQQMLQTVASRGNAQDPLSFSKYASPLGKTPHFPPNVRTTSQMNGSPLVILDASSDAYGQQQERKRFVASERQNRLFETYGIDAKAAMQSPDASASRTQGIKRRQLKTHLISASTVSGDHEAFHSTWATPVMKQGQSTMRSPRSDANPMSSRPIAEYSNTDDSYSTSRPLRSSGDDLSPSALRRQEKEASKPPRKTIATTAGRPAFQLELDGDSNGSRAMASPVRVSPQNKYFSQPKKKTRTVSTTKKKTTRSPRIAPQSHALASTESLNAYATQLFQEDASAPITSSTPNGQPKAAGENRERLSFAEKLHKMIDKAKSTLAHSSVSLATEEEVRPKKTRPTPGTSSMRKSVTVSTPSASATAVKIETEPKKAVVKVTKRPAAPIPSKNTATPSESAAPTSKPVPPKNTVKTESSVHTRPSSRPKPASANTTKAAAAVSTKTPRAVATPKTSQSRDAAAVSEVSVPPLAASASASISEDAVIESTQADPTLAKTSEMEAATVDETTADAVSSEGQPSTQDHEAEPEKVESPIEQTVSEPELPVDDVPANSVTAEETVETPVVEKASADTPAEAPSTEEQLTEAPAEPTTEPLVESAEAVIASVADDLYADEYNDFDDDLDVGGDAADAPATIDEHDAHIHRQVSFDALMSLTAEVVALTARSESQAEEAPAFTVATAESEESPHQPSTEHTEETHASDQDEIAGVNAKEESVPIDDVVEVAPVEPDVMVESHEDSTQGDEVTSGVDEVAIPVEPDQDASIDPKGEDLAADDEPSVPVEVFEPTDETVVDNATSESLEPSDTEPAPPAASSEQEEDVALAAVDTESVEPTSDECADVTAEQEAVIESVAPAYDFAEAVEADEHEHANSVEATEPVDSQSEPVEPDLQAEVTPENDVMETEEPASEETDNRRESRHTNASYADEDFEDVGDPELTQVEAAEESPGGDEALPSDDVPSEPVESDEKPGESDEVSESSEPLQHPAVEEPASALEATTEGATEEMRVTKPELEVVESKDEASSVVASPPEDVVEDASTQETVEPAGSAQPEGENVATGEDAYAEEEDFEPEQEEVILPEDGDASTSGATADSGAMDPVEASEEVKADPETESASEVAADNVETVVISDEVAEPVDPVDQPDDPPKEPQAEELSTDKPEPEVVASEVVASARSDLYDEGDFESENKVEQEEDHQEQTVDESLAEAATPSEMTEQETDSAVENPISARSNLYDEGEFEFDADEENQANSNPDTESNEKSAEAVDKAEDELLKDRNDEDPADKSPVEADSSVVVLASEMDTEGVTPVQDTNMADAEDSNDAQAPENPDLVMAAEPLLGETDVLVGTSDTTEETEKESVETSNEPEETETVEESNSEAAAIDTNDTDCAPAEVEVAVEPATEDPQSEEAKEVDVVEPSAMEVSSISDPEPHNDPEVAQEEVHAADSIEDGVVIHDASEAATEAVDGYEEKFDDGPSAEQETAVEDEVQPDATVSTTLSVEAGDAEVDESETIPSTPDATEDETSPEAESTTSEEQPADSNTEAIADQASEDVLPVAVDSELNGSSLNEPETPVPGAEMAFSELQTEVIEPSEPHDQSTLVEEDPVAVEADNEALADLSDAIESVVEIDATEDNMTTVVAETPAEETPAANDDDDVTEANVIATENSKSLEVGTESGESSDVIDGRGAEAAAPRDDNPHESEEGGSQSVEVGEEKQPASDQDVKVETTQEDDPYGDEAEFADEALPDDEPSAQPEEETIDPPSSEDSTTETHVPVETGDETPAEGDSSVAPSSEEPVTEAQEVVESGDAIVESASTSEDPLNDNESAVDEASDPAPIEAEEENVSEEKLPSVDKNDELEQVADENVGGDDIDTGIVEVAEPSGPDASASDSNGDEPTLEAHVSEPCLADDPAEAMVPVEPDESARVDEEAQSNDATNSPAEVAPEVESDQADTALEPSPAEPATADADAEAEEDAPAAAPVEGPVGDNEEEPASQKVDNEGEATLENPNQDKEVASTGDPVVEVPESKADDMGRGGDEKEATDEAEQHEATSDEPSANEETVTPDPKNDEIQSPVVDEPVQQEPTTDEIDLPAPAEENEEAVYDDDANGFEDVTPTSRSVEAASVSSSPRTEQAPAVVATDEEVDYDGGFDEPDEASPRIETAPVAPDEPLTAAKAEEVDSYEGDNNDYNDFEEEETTPREPPSGPPVASTPTPQAEQKKPVEVEEEADYDAEAEFEQEEEDAKETPRDSPRIQLPPVAEPATVVKPAVVVPDAEEDAYDEYDDFEE</sequence>
<feature type="compositionally biased region" description="Basic and acidic residues" evidence="1">
    <location>
        <begin position="2416"/>
        <end position="2428"/>
    </location>
</feature>
<feature type="compositionally biased region" description="Acidic residues" evidence="1">
    <location>
        <begin position="1501"/>
        <end position="1510"/>
    </location>
</feature>
<feature type="compositionally biased region" description="Low complexity" evidence="1">
    <location>
        <begin position="1300"/>
        <end position="1309"/>
    </location>
</feature>
<dbReference type="PANTHER" id="PTHR24216:SF65">
    <property type="entry name" value="PAXILLIN-LIKE PROTEIN 1"/>
    <property type="match status" value="1"/>
</dbReference>
<feature type="compositionally biased region" description="Acidic residues" evidence="1">
    <location>
        <begin position="2750"/>
        <end position="2767"/>
    </location>
</feature>
<proteinExistence type="predicted"/>
<feature type="compositionally biased region" description="Low complexity" evidence="1">
    <location>
        <begin position="1005"/>
        <end position="1024"/>
    </location>
</feature>
<feature type="compositionally biased region" description="Acidic residues" evidence="1">
    <location>
        <begin position="1764"/>
        <end position="1777"/>
    </location>
</feature>
<accession>A0A8K1CSS4</accession>
<feature type="region of interest" description="Disordered" evidence="1">
    <location>
        <begin position="119"/>
        <end position="203"/>
    </location>
</feature>
<dbReference type="Gene3D" id="1.25.10.10">
    <property type="entry name" value="Leucine-rich Repeat Variant"/>
    <property type="match status" value="1"/>
</dbReference>
<feature type="region of interest" description="Disordered" evidence="1">
    <location>
        <begin position="2035"/>
        <end position="2148"/>
    </location>
</feature>
<dbReference type="OrthoDB" id="79847at2759"/>
<feature type="compositionally biased region" description="Basic and acidic residues" evidence="1">
    <location>
        <begin position="129"/>
        <end position="145"/>
    </location>
</feature>
<dbReference type="InterPro" id="IPR011989">
    <property type="entry name" value="ARM-like"/>
</dbReference>
<feature type="compositionally biased region" description="Low complexity" evidence="1">
    <location>
        <begin position="1961"/>
        <end position="1971"/>
    </location>
</feature>
<feature type="compositionally biased region" description="Acidic residues" evidence="1">
    <location>
        <begin position="2391"/>
        <end position="2415"/>
    </location>
</feature>
<feature type="region of interest" description="Disordered" evidence="1">
    <location>
        <begin position="710"/>
        <end position="841"/>
    </location>
</feature>
<feature type="compositionally biased region" description="Low complexity" evidence="1">
    <location>
        <begin position="2827"/>
        <end position="2843"/>
    </location>
</feature>
<feature type="compositionally biased region" description="Acidic residues" evidence="1">
    <location>
        <begin position="2429"/>
        <end position="2443"/>
    </location>
</feature>
<feature type="domain" description="Tudor" evidence="2">
    <location>
        <begin position="2"/>
        <end position="62"/>
    </location>
</feature>
<feature type="compositionally biased region" description="Basic and acidic residues" evidence="1">
    <location>
        <begin position="1579"/>
        <end position="1597"/>
    </location>
</feature>
<feature type="compositionally biased region" description="Basic and acidic residues" evidence="1">
    <location>
        <begin position="1262"/>
        <end position="1279"/>
    </location>
</feature>
<feature type="compositionally biased region" description="Acidic residues" evidence="1">
    <location>
        <begin position="1637"/>
        <end position="1658"/>
    </location>
</feature>
<feature type="compositionally biased region" description="Basic and acidic residues" evidence="1">
    <location>
        <begin position="1100"/>
        <end position="1111"/>
    </location>
</feature>
<dbReference type="Proteomes" id="UP000794436">
    <property type="component" value="Unassembled WGS sequence"/>
</dbReference>
<evidence type="ECO:0000313" key="4">
    <source>
        <dbReference type="Proteomes" id="UP000794436"/>
    </source>
</evidence>
<evidence type="ECO:0000259" key="2">
    <source>
        <dbReference type="SMART" id="SM00333"/>
    </source>
</evidence>
<feature type="compositionally biased region" description="Polar residues" evidence="1">
    <location>
        <begin position="1370"/>
        <end position="1379"/>
    </location>
</feature>
<feature type="compositionally biased region" description="Basic and acidic residues" evidence="1">
    <location>
        <begin position="2254"/>
        <end position="2273"/>
    </location>
</feature>
<feature type="compositionally biased region" description="Basic residues" evidence="1">
    <location>
        <begin position="538"/>
        <end position="563"/>
    </location>
</feature>
<evidence type="ECO:0000313" key="3">
    <source>
        <dbReference type="EMBL" id="TMW67643.1"/>
    </source>
</evidence>
<feature type="compositionally biased region" description="Polar residues" evidence="1">
    <location>
        <begin position="968"/>
        <end position="980"/>
    </location>
</feature>
<dbReference type="InterPro" id="IPR016024">
    <property type="entry name" value="ARM-type_fold"/>
</dbReference>
<dbReference type="EMBL" id="SPLM01000004">
    <property type="protein sequence ID" value="TMW67643.1"/>
    <property type="molecule type" value="Genomic_DNA"/>
</dbReference>
<keyword evidence="4" id="KW-1185">Reference proteome</keyword>
<feature type="compositionally biased region" description="Basic and acidic residues" evidence="1">
    <location>
        <begin position="179"/>
        <end position="194"/>
    </location>
</feature>
<protein>
    <recommendedName>
        <fullName evidence="2">Tudor domain-containing protein</fullName>
    </recommendedName>
</protein>
<feature type="compositionally biased region" description="Acidic residues" evidence="1">
    <location>
        <begin position="2299"/>
        <end position="2330"/>
    </location>
</feature>
<feature type="domain" description="Tudor" evidence="2">
    <location>
        <begin position="64"/>
        <end position="122"/>
    </location>
</feature>
<name>A0A8K1CSS4_PYTOL</name>
<evidence type="ECO:0000256" key="1">
    <source>
        <dbReference type="SAM" id="MobiDB-lite"/>
    </source>
</evidence>
<dbReference type="InterPro" id="IPR002999">
    <property type="entry name" value="Tudor"/>
</dbReference>
<feature type="region of interest" description="Disordered" evidence="1">
    <location>
        <begin position="899"/>
        <end position="1173"/>
    </location>
</feature>
<dbReference type="SMART" id="SM00333">
    <property type="entry name" value="TUDOR"/>
    <property type="match status" value="2"/>
</dbReference>
<feature type="compositionally biased region" description="Acidic residues" evidence="1">
    <location>
        <begin position="2795"/>
        <end position="2814"/>
    </location>
</feature>
<feature type="compositionally biased region" description="Low complexity" evidence="1">
    <location>
        <begin position="1567"/>
        <end position="1576"/>
    </location>
</feature>
<feature type="compositionally biased region" description="Low complexity" evidence="1">
    <location>
        <begin position="2688"/>
        <end position="2699"/>
    </location>
</feature>
<reference evidence="3" key="1">
    <citation type="submission" date="2019-03" db="EMBL/GenBank/DDBJ databases">
        <title>Long read genome sequence of the mycoparasitic Pythium oligandrum ATCC 38472 isolated from sugarbeet rhizosphere.</title>
        <authorList>
            <person name="Gaulin E."/>
        </authorList>
    </citation>
    <scope>NUCLEOTIDE SEQUENCE</scope>
    <source>
        <strain evidence="3">ATCC 38472_TT</strain>
    </source>
</reference>
<comment type="caution">
    <text evidence="3">The sequence shown here is derived from an EMBL/GenBank/DDBJ whole genome shotgun (WGS) entry which is preliminary data.</text>
</comment>
<feature type="compositionally biased region" description="Basic and acidic residues" evidence="1">
    <location>
        <begin position="2596"/>
        <end position="2610"/>
    </location>
</feature>
<feature type="compositionally biased region" description="Acidic residues" evidence="1">
    <location>
        <begin position="2656"/>
        <end position="2680"/>
    </location>
</feature>
<feature type="compositionally biased region" description="Acidic residues" evidence="1">
    <location>
        <begin position="2711"/>
        <end position="2726"/>
    </location>
</feature>
<feature type="compositionally biased region" description="Polar residues" evidence="1">
    <location>
        <begin position="738"/>
        <end position="751"/>
    </location>
</feature>
<feature type="compositionally biased region" description="Low complexity" evidence="1">
    <location>
        <begin position="1037"/>
        <end position="1065"/>
    </location>
</feature>
<feature type="compositionally biased region" description="Basic and acidic residues" evidence="1">
    <location>
        <begin position="2000"/>
        <end position="2010"/>
    </location>
</feature>
<feature type="compositionally biased region" description="Polar residues" evidence="1">
    <location>
        <begin position="990"/>
        <end position="1002"/>
    </location>
</feature>
<feature type="compositionally biased region" description="Basic and acidic residues" evidence="1">
    <location>
        <begin position="1829"/>
        <end position="1859"/>
    </location>
</feature>
<feature type="compositionally biased region" description="Low complexity" evidence="1">
    <location>
        <begin position="2527"/>
        <end position="2537"/>
    </location>
</feature>
<feature type="region of interest" description="Disordered" evidence="1">
    <location>
        <begin position="1243"/>
        <end position="2010"/>
    </location>
</feature>
<feature type="compositionally biased region" description="Low complexity" evidence="1">
    <location>
        <begin position="1736"/>
        <end position="1746"/>
    </location>
</feature>
<feature type="compositionally biased region" description="Acidic residues" evidence="1">
    <location>
        <begin position="1807"/>
        <end position="1819"/>
    </location>
</feature>
<feature type="compositionally biased region" description="Basic residues" evidence="1">
    <location>
        <begin position="817"/>
        <end position="833"/>
    </location>
</feature>
<feature type="region of interest" description="Disordered" evidence="1">
    <location>
        <begin position="863"/>
        <end position="883"/>
    </location>
</feature>
<feature type="compositionally biased region" description="Basic and acidic residues" evidence="1">
    <location>
        <begin position="1718"/>
        <end position="1735"/>
    </location>
</feature>
<feature type="compositionally biased region" description="Low complexity" evidence="1">
    <location>
        <begin position="1659"/>
        <end position="1670"/>
    </location>
</feature>
<dbReference type="Gene3D" id="2.30.30.140">
    <property type="match status" value="2"/>
</dbReference>
<feature type="compositionally biased region" description="Acidic residues" evidence="1">
    <location>
        <begin position="2844"/>
        <end position="2858"/>
    </location>
</feature>
<feature type="region of interest" description="Disordered" evidence="1">
    <location>
        <begin position="2203"/>
        <end position="2858"/>
    </location>
</feature>
<feature type="compositionally biased region" description="Low complexity" evidence="1">
    <location>
        <begin position="1079"/>
        <end position="1091"/>
    </location>
</feature>
<feature type="compositionally biased region" description="Basic and acidic residues" evidence="1">
    <location>
        <begin position="2283"/>
        <end position="2298"/>
    </location>
</feature>